<dbReference type="SUPFAM" id="SSF102114">
    <property type="entry name" value="Radical SAM enzymes"/>
    <property type="match status" value="1"/>
</dbReference>
<dbReference type="InterPro" id="IPR023885">
    <property type="entry name" value="4Fe4S-binding_SPASM_dom"/>
</dbReference>
<comment type="caution">
    <text evidence="9">The sequence shown here is derived from an EMBL/GenBank/DDBJ whole genome shotgun (WGS) entry which is preliminary data.</text>
</comment>
<evidence type="ECO:0000256" key="5">
    <source>
        <dbReference type="ARBA" id="ARBA00023004"/>
    </source>
</evidence>
<dbReference type="InterPro" id="IPR047207">
    <property type="entry name" value="SPASM_anSME"/>
</dbReference>
<evidence type="ECO:0000256" key="7">
    <source>
        <dbReference type="ARBA" id="ARBA00023601"/>
    </source>
</evidence>
<dbReference type="NCBIfam" id="TIGR04085">
    <property type="entry name" value="rSAM_more_4Fe4S"/>
    <property type="match status" value="1"/>
</dbReference>
<dbReference type="Gene3D" id="3.20.20.70">
    <property type="entry name" value="Aldolase class I"/>
    <property type="match status" value="1"/>
</dbReference>
<accession>A0A2A6ZEK5</accession>
<dbReference type="InterPro" id="IPR013785">
    <property type="entry name" value="Aldolase_TIM"/>
</dbReference>
<comment type="similarity">
    <text evidence="7">Belongs to the radical SAM superfamily. Anaerobic sulfatase-maturating enzyme family.</text>
</comment>
<evidence type="ECO:0000313" key="10">
    <source>
        <dbReference type="Proteomes" id="UP000220752"/>
    </source>
</evidence>
<dbReference type="CDD" id="cd01335">
    <property type="entry name" value="Radical_SAM"/>
    <property type="match status" value="1"/>
</dbReference>
<proteinExistence type="inferred from homology"/>
<organism evidence="9 10">
    <name type="scientific">Faecalibacterium langellae</name>
    <dbReference type="NCBI Taxonomy" id="3435293"/>
    <lineage>
        <taxon>Bacteria</taxon>
        <taxon>Bacillati</taxon>
        <taxon>Bacillota</taxon>
        <taxon>Clostridia</taxon>
        <taxon>Eubacteriales</taxon>
        <taxon>Oscillospiraceae</taxon>
        <taxon>Faecalibacterium</taxon>
    </lineage>
</organism>
<dbReference type="EMBL" id="NMTQ01000010">
    <property type="protein sequence ID" value="PDX59793.1"/>
    <property type="molecule type" value="Genomic_DNA"/>
</dbReference>
<dbReference type="AlphaFoldDB" id="A0A2A6ZEK5"/>
<dbReference type="PROSITE" id="PS51918">
    <property type="entry name" value="RADICAL_SAM"/>
    <property type="match status" value="1"/>
</dbReference>
<dbReference type="InterPro" id="IPR034485">
    <property type="entry name" value="Anaerobic_Cys-type_sulfatase-m"/>
</dbReference>
<keyword evidence="4" id="KW-0479">Metal-binding</keyword>
<dbReference type="CDD" id="cd21120">
    <property type="entry name" value="SPASM_anSME"/>
    <property type="match status" value="1"/>
</dbReference>
<dbReference type="SFLD" id="SFLDS00029">
    <property type="entry name" value="Radical_SAM"/>
    <property type="match status" value="1"/>
</dbReference>
<dbReference type="PANTHER" id="PTHR43273">
    <property type="entry name" value="ANAEROBIC SULFATASE-MATURATING ENZYME HOMOLOG ASLB-RELATED"/>
    <property type="match status" value="1"/>
</dbReference>
<dbReference type="GO" id="GO:0051539">
    <property type="term" value="F:4 iron, 4 sulfur cluster binding"/>
    <property type="evidence" value="ECO:0007669"/>
    <property type="project" value="UniProtKB-KW"/>
</dbReference>
<sequence>MKHNTFLVKPASSLCNLRCRYCFYDDVSNSRACKNMGLLSHEMAGELVEKAFAATEEGGSVHFLFQGGEPTLAGLDFFRFFLETERSMQRNISVFHSIQTNGICLDEEWASFFKANSFLVGLSLDGTQENHDLYRLDAAGQGTWDKVTHALALLDAYRVETNLLCVVTGQLARKPQRAFKSLCELGQHNLQFIPCLDPLDTIGGQAYSLTPELYGRFLCGIFDVWYQQLQQGHYISIRNFEDYLRILLGMPPTSCASSGSCGHYLAVEGDGSLYPCDFYVLDEWKLGEIKHCTVEQALNSPTSQMFLAQGHKRPAECAACAYRLLCRGGCKRDWDASGSNRFCAAYKHFFAYALPRLQTAARFLAQQNR</sequence>
<dbReference type="SFLD" id="SFLDG01384">
    <property type="entry name" value="thioether_bond_formation_requi"/>
    <property type="match status" value="1"/>
</dbReference>
<evidence type="ECO:0000256" key="3">
    <source>
        <dbReference type="ARBA" id="ARBA00022691"/>
    </source>
</evidence>
<dbReference type="NCBIfam" id="TIGR03942">
    <property type="entry name" value="sulfatase_rSAM"/>
    <property type="match status" value="1"/>
</dbReference>
<dbReference type="Pfam" id="PF13186">
    <property type="entry name" value="SPASM"/>
    <property type="match status" value="1"/>
</dbReference>
<keyword evidence="10" id="KW-1185">Reference proteome</keyword>
<dbReference type="RefSeq" id="WP_097776427.1">
    <property type="nucleotide sequence ID" value="NZ_CABVEJ010000006.1"/>
</dbReference>
<reference evidence="9 10" key="1">
    <citation type="journal article" date="2017" name="Front. Microbiol.">
        <title>New Insights into the Diversity of the Genus Faecalibacterium.</title>
        <authorList>
            <person name="Benevides L."/>
            <person name="Burman S."/>
            <person name="Martin R."/>
            <person name="Robert V."/>
            <person name="Thomas M."/>
            <person name="Miquel S."/>
            <person name="Chain F."/>
            <person name="Sokol H."/>
            <person name="Bermudez-Humaran L.G."/>
            <person name="Morrison M."/>
            <person name="Langella P."/>
            <person name="Azevedo V.A."/>
            <person name="Chatel J.M."/>
            <person name="Soares S."/>
        </authorList>
    </citation>
    <scope>NUCLEOTIDE SEQUENCE [LARGE SCALE GENOMIC DNA]</scope>
    <source>
        <strain evidence="10">CNCM I-4540</strain>
    </source>
</reference>
<name>A0A2A6ZEK5_9FIRM</name>
<dbReference type="Pfam" id="PF04055">
    <property type="entry name" value="Radical_SAM"/>
    <property type="match status" value="1"/>
</dbReference>
<evidence type="ECO:0000256" key="2">
    <source>
        <dbReference type="ARBA" id="ARBA00022485"/>
    </source>
</evidence>
<evidence type="ECO:0000313" key="9">
    <source>
        <dbReference type="EMBL" id="PDX59793.1"/>
    </source>
</evidence>
<evidence type="ECO:0000256" key="1">
    <source>
        <dbReference type="ARBA" id="ARBA00001966"/>
    </source>
</evidence>
<keyword evidence="6" id="KW-0411">Iron-sulfur</keyword>
<dbReference type="SFLD" id="SFLDF00289">
    <property type="entry name" value="anaerobic_Cys-type_sulfatase-m"/>
    <property type="match status" value="1"/>
</dbReference>
<dbReference type="SFLD" id="SFLDG01067">
    <property type="entry name" value="SPASM/twitch_domain_containing"/>
    <property type="match status" value="1"/>
</dbReference>
<keyword evidence="5" id="KW-0408">Iron</keyword>
<dbReference type="GO" id="GO:0016491">
    <property type="term" value="F:oxidoreductase activity"/>
    <property type="evidence" value="ECO:0007669"/>
    <property type="project" value="InterPro"/>
</dbReference>
<evidence type="ECO:0000259" key="8">
    <source>
        <dbReference type="PROSITE" id="PS51918"/>
    </source>
</evidence>
<protein>
    <submittedName>
        <fullName evidence="9">Anaerobic sulfatase maturase</fullName>
    </submittedName>
</protein>
<evidence type="ECO:0000256" key="4">
    <source>
        <dbReference type="ARBA" id="ARBA00022723"/>
    </source>
</evidence>
<dbReference type="Proteomes" id="UP000220752">
    <property type="component" value="Unassembled WGS sequence"/>
</dbReference>
<evidence type="ECO:0000256" key="6">
    <source>
        <dbReference type="ARBA" id="ARBA00023014"/>
    </source>
</evidence>
<dbReference type="InterPro" id="IPR023867">
    <property type="entry name" value="Sulphatase_maturase_rSAM"/>
</dbReference>
<dbReference type="SFLD" id="SFLDG01386">
    <property type="entry name" value="main_SPASM_domain-containing"/>
    <property type="match status" value="1"/>
</dbReference>
<keyword evidence="3" id="KW-0949">S-adenosyl-L-methionine</keyword>
<keyword evidence="2" id="KW-0004">4Fe-4S</keyword>
<dbReference type="SFLD" id="SFLDG01072">
    <property type="entry name" value="dehydrogenase_like"/>
    <property type="match status" value="1"/>
</dbReference>
<comment type="cofactor">
    <cofactor evidence="1">
        <name>[4Fe-4S] cluster</name>
        <dbReference type="ChEBI" id="CHEBI:49883"/>
    </cofactor>
</comment>
<dbReference type="InterPro" id="IPR007197">
    <property type="entry name" value="rSAM"/>
</dbReference>
<dbReference type="GO" id="GO:0046872">
    <property type="term" value="F:metal ion binding"/>
    <property type="evidence" value="ECO:0007669"/>
    <property type="project" value="UniProtKB-KW"/>
</dbReference>
<gene>
    <name evidence="9" type="ORF">CGS46_01020</name>
</gene>
<dbReference type="InterPro" id="IPR058240">
    <property type="entry name" value="rSAM_sf"/>
</dbReference>
<dbReference type="PANTHER" id="PTHR43273:SF3">
    <property type="entry name" value="ANAEROBIC SULFATASE-MATURATING ENZYME HOMOLOG ASLB-RELATED"/>
    <property type="match status" value="1"/>
</dbReference>
<feature type="domain" description="Radical SAM core" evidence="8">
    <location>
        <begin position="1"/>
        <end position="227"/>
    </location>
</feature>